<keyword evidence="6" id="KW-0255">Endonuclease</keyword>
<dbReference type="InterPro" id="IPR003265">
    <property type="entry name" value="HhH-GPD_domain"/>
</dbReference>
<keyword evidence="4" id="KW-0411">Iron-sulfur</keyword>
<gene>
    <name evidence="6" type="ORF">ACFOUV_12615</name>
</gene>
<keyword evidence="2" id="KW-0479">Metal-binding</keyword>
<keyword evidence="7" id="KW-1185">Reference proteome</keyword>
<dbReference type="Gene3D" id="1.10.340.30">
    <property type="entry name" value="Hypothetical protein, domain 2"/>
    <property type="match status" value="1"/>
</dbReference>
<evidence type="ECO:0000313" key="7">
    <source>
        <dbReference type="Proteomes" id="UP001595772"/>
    </source>
</evidence>
<proteinExistence type="predicted"/>
<dbReference type="RefSeq" id="WP_379497126.1">
    <property type="nucleotide sequence ID" value="NZ_JBHSAO010000008.1"/>
</dbReference>
<dbReference type="GO" id="GO:0004519">
    <property type="term" value="F:endonuclease activity"/>
    <property type="evidence" value="ECO:0007669"/>
    <property type="project" value="UniProtKB-KW"/>
</dbReference>
<evidence type="ECO:0000313" key="6">
    <source>
        <dbReference type="EMBL" id="MFC4024639.1"/>
    </source>
</evidence>
<keyword evidence="1" id="KW-0004">4Fe-4S</keyword>
<dbReference type="PANTHER" id="PTHR10359:SF19">
    <property type="entry name" value="DNA REPAIR GLYCOSYLASE MJ1434-RELATED"/>
    <property type="match status" value="1"/>
</dbReference>
<comment type="caution">
    <text evidence="6">The sequence shown here is derived from an EMBL/GenBank/DDBJ whole genome shotgun (WGS) entry which is preliminary data.</text>
</comment>
<dbReference type="Pfam" id="PF00730">
    <property type="entry name" value="HhH-GPD"/>
    <property type="match status" value="1"/>
</dbReference>
<dbReference type="PANTHER" id="PTHR10359">
    <property type="entry name" value="A/G-SPECIFIC ADENINE GLYCOSYLASE/ENDONUCLEASE III"/>
    <property type="match status" value="1"/>
</dbReference>
<accession>A0ABV8H1C7</accession>
<reference evidence="7" key="1">
    <citation type="journal article" date="2019" name="Int. J. Syst. Evol. Microbiol.">
        <title>The Global Catalogue of Microorganisms (GCM) 10K type strain sequencing project: providing services to taxonomists for standard genome sequencing and annotation.</title>
        <authorList>
            <consortium name="The Broad Institute Genomics Platform"/>
            <consortium name="The Broad Institute Genome Sequencing Center for Infectious Disease"/>
            <person name="Wu L."/>
            <person name="Ma J."/>
        </authorList>
    </citation>
    <scope>NUCLEOTIDE SEQUENCE [LARGE SCALE GENOMIC DNA]</scope>
    <source>
        <strain evidence="7">IBRC-M 10703</strain>
    </source>
</reference>
<evidence type="ECO:0000259" key="5">
    <source>
        <dbReference type="Pfam" id="PF00730"/>
    </source>
</evidence>
<dbReference type="Proteomes" id="UP001595772">
    <property type="component" value="Unassembled WGS sequence"/>
</dbReference>
<evidence type="ECO:0000256" key="4">
    <source>
        <dbReference type="ARBA" id="ARBA00023014"/>
    </source>
</evidence>
<keyword evidence="6" id="KW-0378">Hydrolase</keyword>
<evidence type="ECO:0000256" key="2">
    <source>
        <dbReference type="ARBA" id="ARBA00022723"/>
    </source>
</evidence>
<dbReference type="InterPro" id="IPR011257">
    <property type="entry name" value="DNA_glycosylase"/>
</dbReference>
<dbReference type="EMBL" id="JBHSAO010000008">
    <property type="protein sequence ID" value="MFC4024639.1"/>
    <property type="molecule type" value="Genomic_DNA"/>
</dbReference>
<evidence type="ECO:0000256" key="3">
    <source>
        <dbReference type="ARBA" id="ARBA00023004"/>
    </source>
</evidence>
<feature type="domain" description="HhH-GPD" evidence="5">
    <location>
        <begin position="32"/>
        <end position="88"/>
    </location>
</feature>
<protein>
    <submittedName>
        <fullName evidence="6">Endonuclease III domain-containing protein</fullName>
    </submittedName>
</protein>
<evidence type="ECO:0000256" key="1">
    <source>
        <dbReference type="ARBA" id="ARBA00022485"/>
    </source>
</evidence>
<dbReference type="SUPFAM" id="SSF48150">
    <property type="entry name" value="DNA-glycosylase"/>
    <property type="match status" value="1"/>
</dbReference>
<keyword evidence="6" id="KW-0540">Nuclease</keyword>
<organism evidence="6 7">
    <name type="scientific">Oceanobacillus longus</name>
    <dbReference type="NCBI Taxonomy" id="930120"/>
    <lineage>
        <taxon>Bacteria</taxon>
        <taxon>Bacillati</taxon>
        <taxon>Bacillota</taxon>
        <taxon>Bacilli</taxon>
        <taxon>Bacillales</taxon>
        <taxon>Bacillaceae</taxon>
        <taxon>Oceanobacillus</taxon>
    </lineage>
</organism>
<keyword evidence="3" id="KW-0408">Iron</keyword>
<name>A0ABV8H1C7_9BACI</name>
<sequence length="125" mass="15096">MQQNFKSIHDRLYDYYGPQSWWPADTAFEMMIGSILVQNTNWRNVDKALAKLRPYLDPKVIYELPIDELAQLIRSSGFFNVKAKRMKAFMDWFKTYDYDCEQIKKLDRKQLRYELLQINNWQGNS</sequence>